<protein>
    <submittedName>
        <fullName evidence="1">Uncharacterized protein</fullName>
    </submittedName>
</protein>
<evidence type="ECO:0000313" key="1">
    <source>
        <dbReference type="EMBL" id="EXL09789.1"/>
    </source>
</evidence>
<dbReference type="Proteomes" id="UP000019849">
    <property type="component" value="Unassembled WGS sequence"/>
</dbReference>
<evidence type="ECO:0000313" key="2">
    <source>
        <dbReference type="Proteomes" id="UP000019849"/>
    </source>
</evidence>
<comment type="caution">
    <text evidence="1">The sequence shown here is derived from an EMBL/GenBank/DDBJ whole genome shotgun (WGS) entry which is preliminary data.</text>
</comment>
<reference evidence="1 2" key="1">
    <citation type="submission" date="2014-02" db="EMBL/GenBank/DDBJ databases">
        <title>Aquamicrobium defluvii Genome sequencing.</title>
        <authorList>
            <person name="Wang X."/>
        </authorList>
    </citation>
    <scope>NUCLEOTIDE SEQUENCE [LARGE SCALE GENOMIC DNA]</scope>
    <source>
        <strain evidence="1 2">W13Z1</strain>
    </source>
</reference>
<name>A0A011TDP1_9HYPH</name>
<sequence length="76" mass="8205">MIRAPTNAKAAQKINALIGLVSPMDSLLLKSYSGNLEIFGVGTSENFAALRRICGVLYASALKSQGKIHFIFVHKL</sequence>
<proteinExistence type="predicted"/>
<dbReference type="EMBL" id="JENY01000005">
    <property type="protein sequence ID" value="EXL09789.1"/>
    <property type="molecule type" value="Genomic_DNA"/>
</dbReference>
<accession>A0A011TDP1</accession>
<dbReference type="RefSeq" id="WP_036992690.1">
    <property type="nucleotide sequence ID" value="NZ_KK073879.1"/>
</dbReference>
<organism evidence="1 2">
    <name type="scientific">Aquamicrobium defluvii</name>
    <dbReference type="NCBI Taxonomy" id="69279"/>
    <lineage>
        <taxon>Bacteria</taxon>
        <taxon>Pseudomonadati</taxon>
        <taxon>Pseudomonadota</taxon>
        <taxon>Alphaproteobacteria</taxon>
        <taxon>Hyphomicrobiales</taxon>
        <taxon>Phyllobacteriaceae</taxon>
        <taxon>Aquamicrobium</taxon>
    </lineage>
</organism>
<dbReference type="HOGENOM" id="CLU_2646616_0_0_5"/>
<gene>
    <name evidence="1" type="ORF">BG36_20170</name>
</gene>
<dbReference type="AlphaFoldDB" id="A0A011TDP1"/>